<protein>
    <submittedName>
        <fullName evidence="10">Molybdenum cofactor guanylyltransferase</fullName>
    </submittedName>
</protein>
<keyword evidence="11" id="KW-1185">Reference proteome</keyword>
<keyword evidence="5" id="KW-0460">Magnesium</keyword>
<keyword evidence="4" id="KW-0547">Nucleotide-binding</keyword>
<dbReference type="InterPro" id="IPR013482">
    <property type="entry name" value="Molybde_CF_guanTrfase"/>
</dbReference>
<keyword evidence="2 10" id="KW-0808">Transferase</keyword>
<dbReference type="SUPFAM" id="SSF53448">
    <property type="entry name" value="Nucleotide-diphospho-sugar transferases"/>
    <property type="match status" value="1"/>
</dbReference>
<evidence type="ECO:0000256" key="3">
    <source>
        <dbReference type="ARBA" id="ARBA00022723"/>
    </source>
</evidence>
<reference evidence="10 11" key="1">
    <citation type="submission" date="2017-08" db="EMBL/GenBank/DDBJ databases">
        <title>Genome sequence of Streptomyces albireticuli NRRL B-1670.</title>
        <authorList>
            <person name="Graham D.E."/>
            <person name="Mahan K.M."/>
            <person name="Klingeman D.M."/>
            <person name="Hettich R.L."/>
            <person name="Parry R.J."/>
            <person name="Spain J.C."/>
        </authorList>
    </citation>
    <scope>NUCLEOTIDE SEQUENCE [LARGE SCALE GENOMIC DNA]</scope>
    <source>
        <strain evidence="10 11">NRRL B-1670</strain>
    </source>
</reference>
<dbReference type="CDD" id="cd02503">
    <property type="entry name" value="MobA"/>
    <property type="match status" value="1"/>
</dbReference>
<comment type="caution">
    <text evidence="10">The sequence shown here is derived from an EMBL/GenBank/DDBJ whole genome shotgun (WGS) entry which is preliminary data.</text>
</comment>
<dbReference type="GO" id="GO:0005525">
    <property type="term" value="F:GTP binding"/>
    <property type="evidence" value="ECO:0007669"/>
    <property type="project" value="UniProtKB-KW"/>
</dbReference>
<feature type="domain" description="MobA-like NTP transferase" evidence="8">
    <location>
        <begin position="6"/>
        <end position="152"/>
    </location>
</feature>
<dbReference type="InterPro" id="IPR025877">
    <property type="entry name" value="MobA-like_NTP_Trfase"/>
</dbReference>
<dbReference type="GO" id="GO:0006777">
    <property type="term" value="P:Mo-molybdopterin cofactor biosynthetic process"/>
    <property type="evidence" value="ECO:0007669"/>
    <property type="project" value="UniProtKB-KW"/>
</dbReference>
<sequence length="296" mass="30238">MTDFDAVVLAGGAARRLGGADKPGLRVGGRTLLDRVLGACADAADTVVVGPRRPTARPVRWAREQPPGGGPLAALAAGLKGTEAALTLVLSADLPFLRADTVRALLAALTDAGAGTDGVLLADPDGRDQPLVAAYRGEALRRELALLAAEHGSLTGLPLRLLTAELSLGRLPHPTASFDCDTWEDVATARARIRDDGGVLEEWITAAKAELGIELDVDTAVLLDLARDAAHGVARPAAPLTTFLVGYAAALRGGGEAAVTEATREAVALALRWADEAAATDGGKAAGAPHAPEESE</sequence>
<evidence type="ECO:0000313" key="10">
    <source>
        <dbReference type="EMBL" id="PAU44711.1"/>
    </source>
</evidence>
<dbReference type="Pfam" id="PF12804">
    <property type="entry name" value="NTP_transf_3"/>
    <property type="match status" value="1"/>
</dbReference>
<dbReference type="GO" id="GO:0016779">
    <property type="term" value="F:nucleotidyltransferase activity"/>
    <property type="evidence" value="ECO:0007669"/>
    <property type="project" value="UniProtKB-KW"/>
</dbReference>
<dbReference type="RefSeq" id="WP_095584676.1">
    <property type="nucleotide sequence ID" value="NZ_JAJQQQ010000002.1"/>
</dbReference>
<keyword evidence="10" id="KW-0548">Nucleotidyltransferase</keyword>
<accession>A0A2A2CZK6</accession>
<keyword evidence="6" id="KW-0342">GTP-binding</keyword>
<evidence type="ECO:0000256" key="7">
    <source>
        <dbReference type="ARBA" id="ARBA00023150"/>
    </source>
</evidence>
<evidence type="ECO:0000256" key="6">
    <source>
        <dbReference type="ARBA" id="ARBA00023134"/>
    </source>
</evidence>
<proteinExistence type="predicted"/>
<dbReference type="EMBL" id="NSJV01000636">
    <property type="protein sequence ID" value="PAU44711.1"/>
    <property type="molecule type" value="Genomic_DNA"/>
</dbReference>
<name>A0A2A2CZK6_9ACTN</name>
<evidence type="ECO:0000256" key="2">
    <source>
        <dbReference type="ARBA" id="ARBA00022679"/>
    </source>
</evidence>
<organism evidence="10 11">
    <name type="scientific">Streptomyces albireticuli</name>
    <dbReference type="NCBI Taxonomy" id="1940"/>
    <lineage>
        <taxon>Bacteria</taxon>
        <taxon>Bacillati</taxon>
        <taxon>Actinomycetota</taxon>
        <taxon>Actinomycetes</taxon>
        <taxon>Kitasatosporales</taxon>
        <taxon>Streptomycetaceae</taxon>
        <taxon>Streptomyces</taxon>
    </lineage>
</organism>
<dbReference type="Proteomes" id="UP000218944">
    <property type="component" value="Unassembled WGS sequence"/>
</dbReference>
<gene>
    <name evidence="10" type="ORF">CK936_33370</name>
</gene>
<feature type="domain" description="DUF6457" evidence="9">
    <location>
        <begin position="198"/>
        <end position="277"/>
    </location>
</feature>
<dbReference type="InterPro" id="IPR045598">
    <property type="entry name" value="DUF6457"/>
</dbReference>
<dbReference type="PANTHER" id="PTHR19136:SF81">
    <property type="entry name" value="MOLYBDENUM COFACTOR GUANYLYLTRANSFERASE"/>
    <property type="match status" value="1"/>
</dbReference>
<dbReference type="AlphaFoldDB" id="A0A2A2CZK6"/>
<dbReference type="Pfam" id="PF20058">
    <property type="entry name" value="DUF6457"/>
    <property type="match status" value="1"/>
</dbReference>
<dbReference type="PANTHER" id="PTHR19136">
    <property type="entry name" value="MOLYBDENUM COFACTOR GUANYLYLTRANSFERASE"/>
    <property type="match status" value="1"/>
</dbReference>
<keyword evidence="7" id="KW-0501">Molybdenum cofactor biosynthesis</keyword>
<evidence type="ECO:0000256" key="5">
    <source>
        <dbReference type="ARBA" id="ARBA00022842"/>
    </source>
</evidence>
<keyword evidence="1" id="KW-0963">Cytoplasm</keyword>
<evidence type="ECO:0000256" key="1">
    <source>
        <dbReference type="ARBA" id="ARBA00022490"/>
    </source>
</evidence>
<dbReference type="GO" id="GO:0046872">
    <property type="term" value="F:metal ion binding"/>
    <property type="evidence" value="ECO:0007669"/>
    <property type="project" value="UniProtKB-KW"/>
</dbReference>
<keyword evidence="3" id="KW-0479">Metal-binding</keyword>
<evidence type="ECO:0000259" key="8">
    <source>
        <dbReference type="Pfam" id="PF12804"/>
    </source>
</evidence>
<evidence type="ECO:0000313" key="11">
    <source>
        <dbReference type="Proteomes" id="UP000218944"/>
    </source>
</evidence>
<dbReference type="InterPro" id="IPR029044">
    <property type="entry name" value="Nucleotide-diphossugar_trans"/>
</dbReference>
<dbReference type="Gene3D" id="3.90.550.10">
    <property type="entry name" value="Spore Coat Polysaccharide Biosynthesis Protein SpsA, Chain A"/>
    <property type="match status" value="1"/>
</dbReference>
<evidence type="ECO:0000256" key="4">
    <source>
        <dbReference type="ARBA" id="ARBA00022741"/>
    </source>
</evidence>
<evidence type="ECO:0000259" key="9">
    <source>
        <dbReference type="Pfam" id="PF20058"/>
    </source>
</evidence>